<dbReference type="SUPFAM" id="SSF53335">
    <property type="entry name" value="S-adenosyl-L-methionine-dependent methyltransferases"/>
    <property type="match status" value="1"/>
</dbReference>
<evidence type="ECO:0000313" key="5">
    <source>
        <dbReference type="EMBL" id="AQT67906.1"/>
    </source>
</evidence>
<dbReference type="EC" id="2.1.1.164" evidence="5"/>
<dbReference type="GO" id="GO:0032259">
    <property type="term" value="P:methylation"/>
    <property type="evidence" value="ECO:0007669"/>
    <property type="project" value="UniProtKB-KW"/>
</dbReference>
<dbReference type="RefSeq" id="WP_146660449.1">
    <property type="nucleotide sequence ID" value="NZ_CP019791.1"/>
</dbReference>
<dbReference type="EMBL" id="CP019791">
    <property type="protein sequence ID" value="AQT67906.1"/>
    <property type="molecule type" value="Genomic_DNA"/>
</dbReference>
<feature type="domain" description="Methyltransferase type 11" evidence="4">
    <location>
        <begin position="44"/>
        <end position="135"/>
    </location>
</feature>
<dbReference type="Proteomes" id="UP000189674">
    <property type="component" value="Chromosome"/>
</dbReference>
<evidence type="ECO:0000313" key="6">
    <source>
        <dbReference type="Proteomes" id="UP000189674"/>
    </source>
</evidence>
<dbReference type="KEGG" id="alus:STSP2_01058"/>
<protein>
    <submittedName>
        <fullName evidence="5">Demethylrebeccamycin-D-glucose O-methyltransferase</fullName>
        <ecNumber evidence="5">2.1.1.164</ecNumber>
    </submittedName>
</protein>
<gene>
    <name evidence="5" type="primary">rebM_1</name>
    <name evidence="5" type="ORF">STSP2_01058</name>
</gene>
<dbReference type="OrthoDB" id="9784101at2"/>
<dbReference type="Pfam" id="PF08241">
    <property type="entry name" value="Methyltransf_11"/>
    <property type="match status" value="1"/>
</dbReference>
<keyword evidence="3 5" id="KW-0808">Transferase</keyword>
<dbReference type="InterPro" id="IPR013216">
    <property type="entry name" value="Methyltransf_11"/>
</dbReference>
<evidence type="ECO:0000256" key="3">
    <source>
        <dbReference type="ARBA" id="ARBA00022679"/>
    </source>
</evidence>
<evidence type="ECO:0000259" key="4">
    <source>
        <dbReference type="Pfam" id="PF08241"/>
    </source>
</evidence>
<proteinExistence type="inferred from homology"/>
<name>A0A1U9NK66_9BACT</name>
<dbReference type="PANTHER" id="PTHR44942:SF4">
    <property type="entry name" value="METHYLTRANSFERASE TYPE 11 DOMAIN-CONTAINING PROTEIN"/>
    <property type="match status" value="1"/>
</dbReference>
<evidence type="ECO:0000256" key="1">
    <source>
        <dbReference type="ARBA" id="ARBA00008361"/>
    </source>
</evidence>
<organism evidence="5 6">
    <name type="scientific">Anaerohalosphaera lusitana</name>
    <dbReference type="NCBI Taxonomy" id="1936003"/>
    <lineage>
        <taxon>Bacteria</taxon>
        <taxon>Pseudomonadati</taxon>
        <taxon>Planctomycetota</taxon>
        <taxon>Phycisphaerae</taxon>
        <taxon>Sedimentisphaerales</taxon>
        <taxon>Anaerohalosphaeraceae</taxon>
        <taxon>Anaerohalosphaera</taxon>
    </lineage>
</organism>
<dbReference type="CDD" id="cd02440">
    <property type="entry name" value="AdoMet_MTases"/>
    <property type="match status" value="1"/>
</dbReference>
<sequence>MKIHRETDCQLSPEQYAHLRATSPGLCRRILERLQLPAGGILCDVGCGPGLHTVVLAEMYRGSVIGIDKDAARILHAKAGLSSCTWKVADSVDLPLASKSIDGLTVMFAFHRFSQPHKALYEFARVLRSGSRLAIVTLSHQQLKSRPELNGFPEALLAELARFPRINQIETILMDVGYSDIQTEQYKEVVSYSGYSFLEWVRMRPYSSHRFMPKRRFCECMKRLSDQFSTLPQVEIANEATIITAEHAG</sequence>
<dbReference type="PANTHER" id="PTHR44942">
    <property type="entry name" value="METHYLTRANSF_11 DOMAIN-CONTAINING PROTEIN"/>
    <property type="match status" value="1"/>
</dbReference>
<dbReference type="InterPro" id="IPR051052">
    <property type="entry name" value="Diverse_substrate_MTase"/>
</dbReference>
<dbReference type="GO" id="GO:0102082">
    <property type="term" value="F:demethylrebeccamycin--D-glucose O-methyltransferase activity"/>
    <property type="evidence" value="ECO:0007669"/>
    <property type="project" value="UniProtKB-EC"/>
</dbReference>
<dbReference type="Gene3D" id="3.40.50.150">
    <property type="entry name" value="Vaccinia Virus protein VP39"/>
    <property type="match status" value="1"/>
</dbReference>
<keyword evidence="6" id="KW-1185">Reference proteome</keyword>
<comment type="similarity">
    <text evidence="1">Belongs to the methyltransferase superfamily.</text>
</comment>
<dbReference type="AlphaFoldDB" id="A0A1U9NK66"/>
<evidence type="ECO:0000256" key="2">
    <source>
        <dbReference type="ARBA" id="ARBA00022603"/>
    </source>
</evidence>
<reference evidence="6" key="1">
    <citation type="submission" date="2017-02" db="EMBL/GenBank/DDBJ databases">
        <title>Comparative genomics and description of representatives of a novel lineage of planctomycetes thriving in anoxic sediments.</title>
        <authorList>
            <person name="Spring S."/>
            <person name="Bunk B."/>
            <person name="Sproer C."/>
        </authorList>
    </citation>
    <scope>NUCLEOTIDE SEQUENCE [LARGE SCALE GENOMIC DNA]</scope>
    <source>
        <strain evidence="6">ST-NAGAB-D1</strain>
    </source>
</reference>
<accession>A0A1U9NK66</accession>
<dbReference type="GO" id="GO:0008757">
    <property type="term" value="F:S-adenosylmethionine-dependent methyltransferase activity"/>
    <property type="evidence" value="ECO:0007669"/>
    <property type="project" value="InterPro"/>
</dbReference>
<keyword evidence="2 5" id="KW-0489">Methyltransferase</keyword>
<dbReference type="InterPro" id="IPR029063">
    <property type="entry name" value="SAM-dependent_MTases_sf"/>
</dbReference>
<dbReference type="STRING" id="1936003.STSP2_01058"/>